<keyword evidence="2" id="KW-0472">Membrane</keyword>
<dbReference type="EMBL" id="JANPWB010000013">
    <property type="protein sequence ID" value="KAJ1109203.1"/>
    <property type="molecule type" value="Genomic_DNA"/>
</dbReference>
<proteinExistence type="predicted"/>
<comment type="caution">
    <text evidence="3">The sequence shown here is derived from an EMBL/GenBank/DDBJ whole genome shotgun (WGS) entry which is preliminary data.</text>
</comment>
<evidence type="ECO:0000256" key="2">
    <source>
        <dbReference type="SAM" id="Phobius"/>
    </source>
</evidence>
<reference evidence="3" key="1">
    <citation type="journal article" date="2022" name="bioRxiv">
        <title>Sequencing and chromosome-scale assembly of the giantPleurodeles waltlgenome.</title>
        <authorList>
            <person name="Brown T."/>
            <person name="Elewa A."/>
            <person name="Iarovenko S."/>
            <person name="Subramanian E."/>
            <person name="Araus A.J."/>
            <person name="Petzold A."/>
            <person name="Susuki M."/>
            <person name="Suzuki K.-i.T."/>
            <person name="Hayashi T."/>
            <person name="Toyoda A."/>
            <person name="Oliveira C."/>
            <person name="Osipova E."/>
            <person name="Leigh N.D."/>
            <person name="Simon A."/>
            <person name="Yun M.H."/>
        </authorList>
    </citation>
    <scope>NUCLEOTIDE SEQUENCE</scope>
    <source>
        <strain evidence="3">20211129_DDA</strain>
        <tissue evidence="3">Liver</tissue>
    </source>
</reference>
<gene>
    <name evidence="3" type="ORF">NDU88_006567</name>
</gene>
<sequence>MSTRCALFNAKNGVSCVESTQSSTRLSGNINNRFNLAGAEMFHSTFSYTPDGIYDPLTFELLIKVTDNPAPQFSTTATVIIHVVPWTTTVPTTTLTTTTIKKPPNIVNGTVTYWTPDPWFVAVLTITGVLLLLGLALLAWQIMSRTALCHRAAQEAAKPLLQNSSNVEGERDNPVTRTQEPPNKDRKDITALSPLSLQFDGRAQDRITGRDYIFNSQTGERRWI</sequence>
<evidence type="ECO:0008006" key="5">
    <source>
        <dbReference type="Google" id="ProtNLM"/>
    </source>
</evidence>
<evidence type="ECO:0000313" key="3">
    <source>
        <dbReference type="EMBL" id="KAJ1109203.1"/>
    </source>
</evidence>
<evidence type="ECO:0000313" key="4">
    <source>
        <dbReference type="Proteomes" id="UP001066276"/>
    </source>
</evidence>
<keyword evidence="2" id="KW-1133">Transmembrane helix</keyword>
<protein>
    <recommendedName>
        <fullName evidence="5">Cadherin-related family member 4</fullName>
    </recommendedName>
</protein>
<organism evidence="3 4">
    <name type="scientific">Pleurodeles waltl</name>
    <name type="common">Iberian ribbed newt</name>
    <dbReference type="NCBI Taxonomy" id="8319"/>
    <lineage>
        <taxon>Eukaryota</taxon>
        <taxon>Metazoa</taxon>
        <taxon>Chordata</taxon>
        <taxon>Craniata</taxon>
        <taxon>Vertebrata</taxon>
        <taxon>Euteleostomi</taxon>
        <taxon>Amphibia</taxon>
        <taxon>Batrachia</taxon>
        <taxon>Caudata</taxon>
        <taxon>Salamandroidea</taxon>
        <taxon>Salamandridae</taxon>
        <taxon>Pleurodelinae</taxon>
        <taxon>Pleurodeles</taxon>
    </lineage>
</organism>
<keyword evidence="4" id="KW-1185">Reference proteome</keyword>
<feature type="transmembrane region" description="Helical" evidence="2">
    <location>
        <begin position="119"/>
        <end position="140"/>
    </location>
</feature>
<evidence type="ECO:0000256" key="1">
    <source>
        <dbReference type="SAM" id="MobiDB-lite"/>
    </source>
</evidence>
<accession>A0AAV7N4E8</accession>
<dbReference type="Proteomes" id="UP001066276">
    <property type="component" value="Chromosome 9"/>
</dbReference>
<feature type="region of interest" description="Disordered" evidence="1">
    <location>
        <begin position="160"/>
        <end position="190"/>
    </location>
</feature>
<name>A0AAV7N4E8_PLEWA</name>
<dbReference type="AlphaFoldDB" id="A0AAV7N4E8"/>
<dbReference type="CDD" id="cd11304">
    <property type="entry name" value="Cadherin_repeat"/>
    <property type="match status" value="1"/>
</dbReference>
<keyword evidence="2" id="KW-0812">Transmembrane</keyword>